<organism evidence="5 6">
    <name type="scientific">Marinibaculum pumilum</name>
    <dbReference type="NCBI Taxonomy" id="1766165"/>
    <lineage>
        <taxon>Bacteria</taxon>
        <taxon>Pseudomonadati</taxon>
        <taxon>Pseudomonadota</taxon>
        <taxon>Alphaproteobacteria</taxon>
        <taxon>Rhodospirillales</taxon>
        <taxon>Rhodospirillaceae</taxon>
        <taxon>Marinibaculum</taxon>
    </lineage>
</organism>
<dbReference type="InterPro" id="IPR002932">
    <property type="entry name" value="Glu_synthdom"/>
</dbReference>
<name>A0ABV7KY27_9PROT</name>
<comment type="similarity">
    <text evidence="1 2">Belongs to the glutamate synthase family.</text>
</comment>
<evidence type="ECO:0000256" key="2">
    <source>
        <dbReference type="PIRNR" id="PIRNR006429"/>
    </source>
</evidence>
<dbReference type="InterPro" id="IPR013785">
    <property type="entry name" value="Aldolase_TIM"/>
</dbReference>
<dbReference type="PANTHER" id="PTHR43819:SF1">
    <property type="entry name" value="ARCHAEAL-TYPE GLUTAMATE SYNTHASE [NADPH]"/>
    <property type="match status" value="1"/>
</dbReference>
<comment type="caution">
    <text evidence="5">The sequence shown here is derived from an EMBL/GenBank/DDBJ whole genome shotgun (WGS) entry which is preliminary data.</text>
</comment>
<keyword evidence="3" id="KW-0472">Membrane</keyword>
<dbReference type="CDD" id="cd02808">
    <property type="entry name" value="GltS_FMN"/>
    <property type="match status" value="1"/>
</dbReference>
<dbReference type="Gene3D" id="3.20.20.70">
    <property type="entry name" value="Aldolase class I"/>
    <property type="match status" value="1"/>
</dbReference>
<feature type="domain" description="Glutamate synthase" evidence="4">
    <location>
        <begin position="152"/>
        <end position="470"/>
    </location>
</feature>
<evidence type="ECO:0000259" key="4">
    <source>
        <dbReference type="Pfam" id="PF01645"/>
    </source>
</evidence>
<gene>
    <name evidence="5" type="ORF">ACFOGJ_06610</name>
</gene>
<evidence type="ECO:0000313" key="5">
    <source>
        <dbReference type="EMBL" id="MFC3226892.1"/>
    </source>
</evidence>
<evidence type="ECO:0000256" key="3">
    <source>
        <dbReference type="SAM" id="Phobius"/>
    </source>
</evidence>
<reference evidence="6" key="1">
    <citation type="journal article" date="2019" name="Int. J. Syst. Evol. Microbiol.">
        <title>The Global Catalogue of Microorganisms (GCM) 10K type strain sequencing project: providing services to taxonomists for standard genome sequencing and annotation.</title>
        <authorList>
            <consortium name="The Broad Institute Genomics Platform"/>
            <consortium name="The Broad Institute Genome Sequencing Center for Infectious Disease"/>
            <person name="Wu L."/>
            <person name="Ma J."/>
        </authorList>
    </citation>
    <scope>NUCLEOTIDE SEQUENCE [LARGE SCALE GENOMIC DNA]</scope>
    <source>
        <strain evidence="6">KCTC 42964</strain>
    </source>
</reference>
<dbReference type="SUPFAM" id="SSF51395">
    <property type="entry name" value="FMN-linked oxidoreductases"/>
    <property type="match status" value="1"/>
</dbReference>
<accession>A0ABV7KY27</accession>
<evidence type="ECO:0000256" key="1">
    <source>
        <dbReference type="ARBA" id="ARBA00009716"/>
    </source>
</evidence>
<dbReference type="PIRSF" id="PIRSF006429">
    <property type="entry name" value="GOGAT_lg_2"/>
    <property type="match status" value="1"/>
</dbReference>
<dbReference type="Proteomes" id="UP001595528">
    <property type="component" value="Unassembled WGS sequence"/>
</dbReference>
<dbReference type="Pfam" id="PF01645">
    <property type="entry name" value="Glu_synthase"/>
    <property type="match status" value="1"/>
</dbReference>
<dbReference type="InterPro" id="IPR027283">
    <property type="entry name" value="YerD"/>
</dbReference>
<dbReference type="PIRSF" id="PIRSF500060">
    <property type="entry name" value="UCP500060"/>
    <property type="match status" value="1"/>
</dbReference>
<dbReference type="PANTHER" id="PTHR43819">
    <property type="entry name" value="ARCHAEAL-TYPE GLUTAMATE SYNTHASE [NADPH]"/>
    <property type="match status" value="1"/>
</dbReference>
<dbReference type="EMBL" id="JBHRTR010000018">
    <property type="protein sequence ID" value="MFC3226892.1"/>
    <property type="molecule type" value="Genomic_DNA"/>
</dbReference>
<keyword evidence="3" id="KW-1133">Transmembrane helix</keyword>
<keyword evidence="3" id="KW-0812">Transmembrane</keyword>
<dbReference type="InterPro" id="IPR024188">
    <property type="entry name" value="GltB"/>
</dbReference>
<protein>
    <submittedName>
        <fullName evidence="5">FMN-binding glutamate synthase family protein</fullName>
    </submittedName>
</protein>
<evidence type="ECO:0000313" key="6">
    <source>
        <dbReference type="Proteomes" id="UP001595528"/>
    </source>
</evidence>
<feature type="transmembrane region" description="Helical" evidence="3">
    <location>
        <begin position="7"/>
        <end position="40"/>
    </location>
</feature>
<proteinExistence type="inferred from homology"/>
<dbReference type="RefSeq" id="WP_379899041.1">
    <property type="nucleotide sequence ID" value="NZ_JBHRTR010000018.1"/>
</dbReference>
<keyword evidence="6" id="KW-1185">Reference proteome</keyword>
<sequence>MTQRAVFYYISVIGLVLVCVVGAAVPWVFWLLIPVAIYIALGLYDIHLSRINVLANYPVIGHLRYMFEFIRPEIQQYFINTNLSGRPFNREQRELVYHRAQHSLDTLPFGTQQDIYDIGYESTVHSLSPKKLGEEDGRTTVGGPDCKHPYNASRLNISAMSFGALSPNAIMAMNRGAKLGGFAHNTGEGGLSPYHLEHGGDIIWQIGTGYFGCRTADGGFDPEQFRKKAALDVVKMIEIKLSQGAKPSHGGILPAAKISREISEIRGVPRGQDCVSPPAHTQFGTPKALLEFVARLRELSGGKPVGFKLCIGVKSEFMSICKAMVETGITPDFITVDGAEGGTGAAPVEFTDYMGLPINEGLAFVHSCLVGVNLRQKIHVIASGKVANGFDMVTKLSLGADMCNAARAFMFSVGCIQALRCNDNSCPTGVATQDPNRARAVDVPTKSVWVKNFHNATVESFLDICGAMGIDHPDALGPGHIFRRVENETMKTYGEIYPYLQPGELLGEEISPVYAAEWARASASAF</sequence>